<evidence type="ECO:0000256" key="2">
    <source>
        <dbReference type="ARBA" id="ARBA00022670"/>
    </source>
</evidence>
<evidence type="ECO:0000256" key="7">
    <source>
        <dbReference type="ARBA" id="ARBA00049366"/>
    </source>
</evidence>
<dbReference type="RefSeq" id="WP_149528859.1">
    <property type="nucleotide sequence ID" value="NZ_AP018929.1"/>
</dbReference>
<dbReference type="InterPro" id="IPR029055">
    <property type="entry name" value="Ntn_hydrolases_N"/>
</dbReference>
<dbReference type="GO" id="GO:0008233">
    <property type="term" value="F:peptidase activity"/>
    <property type="evidence" value="ECO:0007669"/>
    <property type="project" value="UniProtKB-KW"/>
</dbReference>
<evidence type="ECO:0000256" key="3">
    <source>
        <dbReference type="ARBA" id="ARBA00022801"/>
    </source>
</evidence>
<dbReference type="EC" id="3.5.1.1" evidence="1"/>
<comment type="catalytic activity">
    <reaction evidence="7">
        <text>L-asparagine + H2O = L-aspartate + NH4(+)</text>
        <dbReference type="Rhea" id="RHEA:21016"/>
        <dbReference type="ChEBI" id="CHEBI:15377"/>
        <dbReference type="ChEBI" id="CHEBI:28938"/>
        <dbReference type="ChEBI" id="CHEBI:29991"/>
        <dbReference type="ChEBI" id="CHEBI:58048"/>
        <dbReference type="EC" id="3.5.1.1"/>
    </reaction>
</comment>
<dbReference type="GeneID" id="41716431"/>
<dbReference type="AlphaFoldDB" id="A0A510DZV5"/>
<dbReference type="PANTHER" id="PTHR10188">
    <property type="entry name" value="L-ASPARAGINASE"/>
    <property type="match status" value="1"/>
</dbReference>
<dbReference type="InterPro" id="IPR000246">
    <property type="entry name" value="Peptidase_T2"/>
</dbReference>
<dbReference type="Proteomes" id="UP000322983">
    <property type="component" value="Chromosome"/>
</dbReference>
<dbReference type="STRING" id="1294262.GCA_001316085_00675"/>
<keyword evidence="2" id="KW-0645">Protease</keyword>
<gene>
    <name evidence="11" type="ORF">IC006_2734</name>
</gene>
<evidence type="ECO:0000256" key="6">
    <source>
        <dbReference type="ARBA" id="ARBA00044776"/>
    </source>
</evidence>
<evidence type="ECO:0000256" key="8">
    <source>
        <dbReference type="PIRSR" id="PIRSR600246-1"/>
    </source>
</evidence>
<evidence type="ECO:0000313" key="12">
    <source>
        <dbReference type="Proteomes" id="UP000322983"/>
    </source>
</evidence>
<dbReference type="Pfam" id="PF01112">
    <property type="entry name" value="Asparaginase_2"/>
    <property type="match status" value="2"/>
</dbReference>
<keyword evidence="4" id="KW-0068">Autocatalytic cleavage</keyword>
<dbReference type="GO" id="GO:0004067">
    <property type="term" value="F:asparaginase activity"/>
    <property type="evidence" value="ECO:0007669"/>
    <property type="project" value="UniProtKB-EC"/>
</dbReference>
<evidence type="ECO:0000256" key="9">
    <source>
        <dbReference type="PIRSR" id="PIRSR600246-2"/>
    </source>
</evidence>
<evidence type="ECO:0000256" key="10">
    <source>
        <dbReference type="PIRSR" id="PIRSR600246-3"/>
    </source>
</evidence>
<dbReference type="SUPFAM" id="SSF56235">
    <property type="entry name" value="N-terminal nucleophile aminohydrolases (Ntn hydrolases)"/>
    <property type="match status" value="1"/>
</dbReference>
<feature type="site" description="Cleavage; by autolysis" evidence="10">
    <location>
        <begin position="135"/>
        <end position="136"/>
    </location>
</feature>
<dbReference type="Gene3D" id="3.60.20.30">
    <property type="entry name" value="(Glycosyl)asparaginase"/>
    <property type="match status" value="1"/>
</dbReference>
<evidence type="ECO:0000256" key="5">
    <source>
        <dbReference type="ARBA" id="ARBA00030414"/>
    </source>
</evidence>
<evidence type="ECO:0000313" key="11">
    <source>
        <dbReference type="EMBL" id="BBG25398.1"/>
    </source>
</evidence>
<dbReference type="PANTHER" id="PTHR10188:SF6">
    <property type="entry name" value="N(4)-(BETA-N-ACETYLGLUCOSAMINYL)-L-ASPARAGINASE"/>
    <property type="match status" value="1"/>
</dbReference>
<feature type="binding site" evidence="9">
    <location>
        <begin position="164"/>
        <end position="167"/>
    </location>
    <ligand>
        <name>substrate</name>
    </ligand>
</feature>
<keyword evidence="3" id="KW-0378">Hydrolase</keyword>
<feature type="active site" description="Nucleophile" evidence="8">
    <location>
        <position position="136"/>
    </location>
</feature>
<dbReference type="GO" id="GO:0006508">
    <property type="term" value="P:proteolysis"/>
    <property type="evidence" value="ECO:0007669"/>
    <property type="project" value="UniProtKB-KW"/>
</dbReference>
<dbReference type="KEGG" id="step:IC006_2734"/>
<dbReference type="CDD" id="cd14950">
    <property type="entry name" value="Asparaginase_2_like_2"/>
    <property type="match status" value="1"/>
</dbReference>
<accession>A0A510DZV5</accession>
<dbReference type="GO" id="GO:0005737">
    <property type="term" value="C:cytoplasm"/>
    <property type="evidence" value="ECO:0007669"/>
    <property type="project" value="TreeGrafter"/>
</dbReference>
<reference evidence="11 12" key="1">
    <citation type="journal article" date="2020" name="Int. J. Syst. Evol. Microbiol.">
        <title>Sulfuracidifex tepidarius gen. nov., sp. nov. and transfer of Sulfolobus metallicus Huber and Stetter 1992 to the genus Sulfuracidifex as Sulfuracidifex metallicus comb. nov.</title>
        <authorList>
            <person name="Itoh T."/>
            <person name="Miura T."/>
            <person name="Sakai H.D."/>
            <person name="Kato S."/>
            <person name="Ohkuma M."/>
            <person name="Takashina T."/>
        </authorList>
    </citation>
    <scope>NUCLEOTIDE SEQUENCE [LARGE SCALE GENOMIC DNA]</scope>
    <source>
        <strain evidence="11 12">IC-006</strain>
    </source>
</reference>
<dbReference type="OrthoDB" id="18230at2157"/>
<protein>
    <recommendedName>
        <fullName evidence="6">Plant-type L-asparaginase</fullName>
        <ecNumber evidence="1">3.5.1.1</ecNumber>
    </recommendedName>
    <alternativeName>
        <fullName evidence="5">L-asparagine amidohydrolase</fullName>
    </alternativeName>
</protein>
<dbReference type="FunFam" id="3.60.20.30:FF:000001">
    <property type="entry name" value="Isoaspartyl peptidase/L-asparaginase"/>
    <property type="match status" value="1"/>
</dbReference>
<organism evidence="11 12">
    <name type="scientific">Sulfuracidifex tepidarius</name>
    <dbReference type="NCBI Taxonomy" id="1294262"/>
    <lineage>
        <taxon>Archaea</taxon>
        <taxon>Thermoproteota</taxon>
        <taxon>Thermoprotei</taxon>
        <taxon>Sulfolobales</taxon>
        <taxon>Sulfolobaceae</taxon>
        <taxon>Sulfuracidifex</taxon>
    </lineage>
</organism>
<proteinExistence type="predicted"/>
<evidence type="ECO:0000256" key="1">
    <source>
        <dbReference type="ARBA" id="ARBA00012920"/>
    </source>
</evidence>
<feature type="binding site" evidence="9">
    <location>
        <begin position="186"/>
        <end position="189"/>
    </location>
    <ligand>
        <name>substrate</name>
    </ligand>
</feature>
<evidence type="ECO:0000256" key="4">
    <source>
        <dbReference type="ARBA" id="ARBA00022813"/>
    </source>
</evidence>
<sequence length="271" mass="28466">MISSAPVIILHGGAGYWEGKNLDSVNSALREASRRGFEEFRRGSSIEAVVEAISFMEDSGVFDAGKGSVKNSEGEVEMDAGIMDGKTLSAGSVVLVRTGSPIRKALEVMKKGKHVIIAERKGNWNTTFNSGKGGDTVGAVALDLEGRIVAGTSTGGISGKEPGRIGDSPIPGAGFYATERVGVSSTGIGEVILRVLPAKEVDTLVSMGILLDDALNSVVNKVSRMFGKGNIGMIGVSKYGDVSAHFNTKGMPRCYQNKEKIQCLVFDGDFS</sequence>
<dbReference type="EMBL" id="AP018929">
    <property type="protein sequence ID" value="BBG25398.1"/>
    <property type="molecule type" value="Genomic_DNA"/>
</dbReference>
<name>A0A510DZV5_9CREN</name>
<keyword evidence="12" id="KW-1185">Reference proteome</keyword>